<dbReference type="Pfam" id="PF09331">
    <property type="entry name" value="DUF1985"/>
    <property type="match status" value="1"/>
</dbReference>
<evidence type="ECO:0000256" key="1">
    <source>
        <dbReference type="ARBA" id="ARBA00005234"/>
    </source>
</evidence>
<dbReference type="Proteomes" id="UP000030689">
    <property type="component" value="Unassembled WGS sequence"/>
</dbReference>
<dbReference type="Gramene" id="ESQ36982">
    <property type="protein sequence ID" value="ESQ36982"/>
    <property type="gene ID" value="EUTSA_v10002975mg"/>
</dbReference>
<dbReference type="Pfam" id="PF02902">
    <property type="entry name" value="Peptidase_C48"/>
    <property type="match status" value="1"/>
</dbReference>
<evidence type="ECO:0000313" key="8">
    <source>
        <dbReference type="Proteomes" id="UP000030689"/>
    </source>
</evidence>
<keyword evidence="8" id="KW-1185">Reference proteome</keyword>
<feature type="domain" description="Ubiquitin-like protease family profile" evidence="5">
    <location>
        <begin position="646"/>
        <end position="770"/>
    </location>
</feature>
<gene>
    <name evidence="7" type="ORF">EUTSA_v10002975mg</name>
</gene>
<sequence>MNALDEDEAKRLHDSQLGRLLKTMEKPSFSGSFGYYMLARLLRVKKKHELWFLFAGRPIRFSLREFALVTELECEKFVQTRKIKNLVAQKPYWPELFGLLKSCTVDSVIHMRQKRKISDKEKRIKCVCLAVTASVLVPTSHVTKIVPEHVELIRDIDAFLSYPSGRVGFDLLVPSIKSKDELELSQKTIPVKGFFYAIQLVMMAAVPTLTEVVQAPSGESDSDYEDECDTAADVSTRQEANLSGDASDMAERATSSGVVKMMLSPSHAREIDEDEKTLIYSIIPTDEVCAIEGMDLRWADEVGDESVDVMVKLISEGYRFSTDMFTGGLTTADLVRMRTDKAQKEKEAKDKKKKDKTGDCSSFFATVDQEGIAELVLDKLKPELQSFSNSISEYVRQAPNSAELGDPPTRQCVPESDNQHQAPSIHSSGVKSGVYNVPNPKTSFNCGSHPPPNPLFQPTATVPTHMQKAPSLAMSNEDFIRSLTQSINAQMDLLLSVSPSFSLDLTQDEQFVAQKSDDINDNVSDNDEVLPRKSKRVKTSSVVYKDYQCGFNRTAAAKCAFSMPCDPNVNDSARFMELKAKLTHDKRPMEIYEGASVVTEDVIAIGDRIRVLHSKTAVKDRSKFKIHGSLLSYFESDNPRRPLPKAMYFSFNFDKRHWVGVCVNIPRAAIVVLDCNVSFHSDSALKRDFNPICNMFPFIVRAASTKALRDEKPFSLERVTSIPQNEINSDSAVTAVLLMQAHASARLDGCRTITPEVLTSEAYKLAVMFYDEFGPSP</sequence>
<proteinExistence type="inferred from homology"/>
<evidence type="ECO:0000259" key="6">
    <source>
        <dbReference type="Pfam" id="PF09331"/>
    </source>
</evidence>
<feature type="compositionally biased region" description="Polar residues" evidence="4">
    <location>
        <begin position="419"/>
        <end position="430"/>
    </location>
</feature>
<dbReference type="OMA" id="IKPAHAR"/>
<protein>
    <recommendedName>
        <fullName evidence="9">Ubiquitin-like protease family profile domain-containing protein</fullName>
    </recommendedName>
</protein>
<evidence type="ECO:0000256" key="4">
    <source>
        <dbReference type="SAM" id="MobiDB-lite"/>
    </source>
</evidence>
<evidence type="ECO:0000313" key="7">
    <source>
        <dbReference type="EMBL" id="ESQ36982.1"/>
    </source>
</evidence>
<feature type="region of interest" description="Disordered" evidence="4">
    <location>
        <begin position="412"/>
        <end position="436"/>
    </location>
</feature>
<accession>V4L3Z0</accession>
<dbReference type="SUPFAM" id="SSF54001">
    <property type="entry name" value="Cysteine proteinases"/>
    <property type="match status" value="1"/>
</dbReference>
<evidence type="ECO:0000259" key="5">
    <source>
        <dbReference type="Pfam" id="PF02902"/>
    </source>
</evidence>
<dbReference type="PANTHER" id="PTHR48449">
    <property type="entry name" value="DUF1985 DOMAIN-CONTAINING PROTEIN"/>
    <property type="match status" value="1"/>
</dbReference>
<feature type="domain" description="DUF1985" evidence="6">
    <location>
        <begin position="38"/>
        <end position="173"/>
    </location>
</feature>
<evidence type="ECO:0008006" key="9">
    <source>
        <dbReference type="Google" id="ProtNLM"/>
    </source>
</evidence>
<organism evidence="7 8">
    <name type="scientific">Eutrema salsugineum</name>
    <name type="common">Saltwater cress</name>
    <name type="synonym">Sisymbrium salsugineum</name>
    <dbReference type="NCBI Taxonomy" id="72664"/>
    <lineage>
        <taxon>Eukaryota</taxon>
        <taxon>Viridiplantae</taxon>
        <taxon>Streptophyta</taxon>
        <taxon>Embryophyta</taxon>
        <taxon>Tracheophyta</taxon>
        <taxon>Spermatophyta</taxon>
        <taxon>Magnoliopsida</taxon>
        <taxon>eudicotyledons</taxon>
        <taxon>Gunneridae</taxon>
        <taxon>Pentapetalae</taxon>
        <taxon>rosids</taxon>
        <taxon>malvids</taxon>
        <taxon>Brassicales</taxon>
        <taxon>Brassicaceae</taxon>
        <taxon>Eutremeae</taxon>
        <taxon>Eutrema</taxon>
    </lineage>
</organism>
<dbReference type="PANTHER" id="PTHR48449:SF2">
    <property type="entry name" value="UBIQUITIN-LIKE PROTEASE FAMILY PROFILE DOMAIN-CONTAINING PROTEIN"/>
    <property type="match status" value="1"/>
</dbReference>
<keyword evidence="2" id="KW-0645">Protease</keyword>
<name>V4L3Z0_EUTSA</name>
<dbReference type="InterPro" id="IPR015410">
    <property type="entry name" value="DUF1985"/>
</dbReference>
<comment type="similarity">
    <text evidence="1">Belongs to the peptidase C48 family.</text>
</comment>
<keyword evidence="3" id="KW-0378">Hydrolase</keyword>
<dbReference type="InterPro" id="IPR038765">
    <property type="entry name" value="Papain-like_cys_pep_sf"/>
</dbReference>
<evidence type="ECO:0000256" key="2">
    <source>
        <dbReference type="ARBA" id="ARBA00022670"/>
    </source>
</evidence>
<evidence type="ECO:0000256" key="3">
    <source>
        <dbReference type="ARBA" id="ARBA00022801"/>
    </source>
</evidence>
<dbReference type="InterPro" id="IPR003653">
    <property type="entry name" value="Peptidase_C48_C"/>
</dbReference>
<dbReference type="AlphaFoldDB" id="V4L3Z0"/>
<dbReference type="KEGG" id="eus:EUTSA_v10002975mg"/>
<reference evidence="7 8" key="1">
    <citation type="journal article" date="2013" name="Front. Plant Sci.">
        <title>The Reference Genome of the Halophytic Plant Eutrema salsugineum.</title>
        <authorList>
            <person name="Yang R."/>
            <person name="Jarvis D.E."/>
            <person name="Chen H."/>
            <person name="Beilstein M.A."/>
            <person name="Grimwood J."/>
            <person name="Jenkins J."/>
            <person name="Shu S."/>
            <person name="Prochnik S."/>
            <person name="Xin M."/>
            <person name="Ma C."/>
            <person name="Schmutz J."/>
            <person name="Wing R.A."/>
            <person name="Mitchell-Olds T."/>
            <person name="Schumaker K.S."/>
            <person name="Wang X."/>
        </authorList>
    </citation>
    <scope>NUCLEOTIDE SEQUENCE [LARGE SCALE GENOMIC DNA]</scope>
</reference>
<dbReference type="EMBL" id="KI517609">
    <property type="protein sequence ID" value="ESQ36982.1"/>
    <property type="molecule type" value="Genomic_DNA"/>
</dbReference>
<dbReference type="GO" id="GO:0008234">
    <property type="term" value="F:cysteine-type peptidase activity"/>
    <property type="evidence" value="ECO:0007669"/>
    <property type="project" value="InterPro"/>
</dbReference>
<dbReference type="GO" id="GO:0006508">
    <property type="term" value="P:proteolysis"/>
    <property type="evidence" value="ECO:0007669"/>
    <property type="project" value="UniProtKB-KW"/>
</dbReference>